<sequence>MAIGYVLDAVRTPRGRGKAGKGALSGIHPQELFAQVLQALQARDRFDARSVDDVMVGIVSQVGEQGANLARNAVLAAGWPQEVSAVSLNRFCGSGLQAIHFGAMGVGSGAMDLAVAGGVESMSRVPMGADGGGQDGDNTHLRERIFQVPQGISADLIATLEGFSREQLDAVALRSQQNAARAIEEGRFSQSLFAVKDPFTGAVVLERDEFPRPDTTAAGLAALKPAFTALGETAVGPQGETLDQLALAVYPRAKAIHHLHTAGNSSGIVDGAAAVVLASERYVREKGLRPRARIRAMATLGTEPVLMLTAPAPVSEKALRLAGMKARDIDLWEINEAFSGVVLQTIRALDIDPDRVNVNGGSIALGHPLGATGAMLFGTALDELERTGKQTALITMCIGGGQGIATILERL</sequence>
<dbReference type="NCBIfam" id="TIGR01930">
    <property type="entry name" value="AcCoA-C-Actrans"/>
    <property type="match status" value="1"/>
</dbReference>
<evidence type="ECO:0000256" key="1">
    <source>
        <dbReference type="ARBA" id="ARBA00010982"/>
    </source>
</evidence>
<keyword evidence="2 5" id="KW-0808">Transferase</keyword>
<dbReference type="InterPro" id="IPR020616">
    <property type="entry name" value="Thiolase_N"/>
</dbReference>
<feature type="domain" description="Thiolase C-terminal" evidence="7">
    <location>
        <begin position="289"/>
        <end position="410"/>
    </location>
</feature>
<proteinExistence type="inferred from homology"/>
<reference evidence="9" key="1">
    <citation type="submission" date="2016-10" db="EMBL/GenBank/DDBJ databases">
        <authorList>
            <person name="Varghese N."/>
            <person name="Submissions S."/>
        </authorList>
    </citation>
    <scope>NUCLEOTIDE SEQUENCE [LARGE SCALE GENOMIC DNA]</scope>
    <source>
        <strain evidence="9">DSM 16858</strain>
    </source>
</reference>
<name>A0A1I0JR13_9BACT</name>
<dbReference type="PROSITE" id="PS00098">
    <property type="entry name" value="THIOLASE_1"/>
    <property type="match status" value="1"/>
</dbReference>
<dbReference type="Pfam" id="PF00108">
    <property type="entry name" value="Thiolase_N"/>
    <property type="match status" value="1"/>
</dbReference>
<evidence type="ECO:0000259" key="6">
    <source>
        <dbReference type="Pfam" id="PF00108"/>
    </source>
</evidence>
<evidence type="ECO:0000313" key="9">
    <source>
        <dbReference type="Proteomes" id="UP000199181"/>
    </source>
</evidence>
<dbReference type="NCBIfam" id="NF006090">
    <property type="entry name" value="PRK08242.1"/>
    <property type="match status" value="1"/>
</dbReference>
<dbReference type="SUPFAM" id="SSF53901">
    <property type="entry name" value="Thiolase-like"/>
    <property type="match status" value="2"/>
</dbReference>
<evidence type="ECO:0000256" key="3">
    <source>
        <dbReference type="ARBA" id="ARBA00023315"/>
    </source>
</evidence>
<dbReference type="PANTHER" id="PTHR43365">
    <property type="entry name" value="BLR7806 PROTEIN"/>
    <property type="match status" value="1"/>
</dbReference>
<dbReference type="EMBL" id="FOIJ01000008">
    <property type="protein sequence ID" value="SEU13109.1"/>
    <property type="molecule type" value="Genomic_DNA"/>
</dbReference>
<evidence type="ECO:0000256" key="2">
    <source>
        <dbReference type="ARBA" id="ARBA00022679"/>
    </source>
</evidence>
<dbReference type="InterPro" id="IPR016039">
    <property type="entry name" value="Thiolase-like"/>
</dbReference>
<dbReference type="InterPro" id="IPR020610">
    <property type="entry name" value="Thiolase_AS"/>
</dbReference>
<dbReference type="PIRSF" id="PIRSF000429">
    <property type="entry name" value="Ac-CoA_Ac_transf"/>
    <property type="match status" value="1"/>
</dbReference>
<comment type="similarity">
    <text evidence="1 5">Belongs to the thiolase-like superfamily. Thiolase family.</text>
</comment>
<feature type="active site" description="Proton acceptor" evidence="4">
    <location>
        <position position="367"/>
    </location>
</feature>
<dbReference type="AlphaFoldDB" id="A0A1I0JR13"/>
<evidence type="ECO:0000256" key="5">
    <source>
        <dbReference type="RuleBase" id="RU003557"/>
    </source>
</evidence>
<dbReference type="CDD" id="cd00751">
    <property type="entry name" value="thiolase"/>
    <property type="match status" value="1"/>
</dbReference>
<protein>
    <submittedName>
        <fullName evidence="8">Acetyl-CoA C-acetyltransferase</fullName>
    </submittedName>
</protein>
<feature type="domain" description="Thiolase N-terminal" evidence="6">
    <location>
        <begin position="5"/>
        <end position="236"/>
    </location>
</feature>
<dbReference type="InterPro" id="IPR002155">
    <property type="entry name" value="Thiolase"/>
</dbReference>
<keyword evidence="9" id="KW-1185">Reference proteome</keyword>
<dbReference type="Proteomes" id="UP000199181">
    <property type="component" value="Unassembled WGS sequence"/>
</dbReference>
<organism evidence="8 9">
    <name type="scientific">Stigmatella erecta</name>
    <dbReference type="NCBI Taxonomy" id="83460"/>
    <lineage>
        <taxon>Bacteria</taxon>
        <taxon>Pseudomonadati</taxon>
        <taxon>Myxococcota</taxon>
        <taxon>Myxococcia</taxon>
        <taxon>Myxococcales</taxon>
        <taxon>Cystobacterineae</taxon>
        <taxon>Archangiaceae</taxon>
        <taxon>Stigmatella</taxon>
    </lineage>
</organism>
<dbReference type="Gene3D" id="3.40.47.10">
    <property type="match status" value="2"/>
</dbReference>
<evidence type="ECO:0000256" key="4">
    <source>
        <dbReference type="PIRSR" id="PIRSR000429-1"/>
    </source>
</evidence>
<evidence type="ECO:0000313" key="8">
    <source>
        <dbReference type="EMBL" id="SEU13109.1"/>
    </source>
</evidence>
<gene>
    <name evidence="8" type="ORF">SAMN05443639_10823</name>
</gene>
<evidence type="ECO:0000259" key="7">
    <source>
        <dbReference type="Pfam" id="PF02803"/>
    </source>
</evidence>
<dbReference type="InterPro" id="IPR020617">
    <property type="entry name" value="Thiolase_C"/>
</dbReference>
<dbReference type="Pfam" id="PF02803">
    <property type="entry name" value="Thiolase_C"/>
    <property type="match status" value="1"/>
</dbReference>
<dbReference type="PROSITE" id="PS00099">
    <property type="entry name" value="THIOLASE_3"/>
    <property type="match status" value="1"/>
</dbReference>
<feature type="active site" description="Acyl-thioester intermediate" evidence="4">
    <location>
        <position position="92"/>
    </location>
</feature>
<accession>A0A1I0JR13</accession>
<dbReference type="PROSITE" id="PS00737">
    <property type="entry name" value="THIOLASE_2"/>
    <property type="match status" value="1"/>
</dbReference>
<dbReference type="InterPro" id="IPR020613">
    <property type="entry name" value="Thiolase_CS"/>
</dbReference>
<dbReference type="InterPro" id="IPR020615">
    <property type="entry name" value="Thiolase_acyl_enz_int_AS"/>
</dbReference>
<dbReference type="GO" id="GO:0003988">
    <property type="term" value="F:acetyl-CoA C-acyltransferase activity"/>
    <property type="evidence" value="ECO:0007669"/>
    <property type="project" value="UniProtKB-ARBA"/>
</dbReference>
<keyword evidence="3 5" id="KW-0012">Acyltransferase</keyword>
<dbReference type="PANTHER" id="PTHR43365:SF1">
    <property type="entry name" value="ACETYL-COA C-ACYLTRANSFERASE"/>
    <property type="match status" value="1"/>
</dbReference>
<feature type="active site" description="Proton acceptor" evidence="4">
    <location>
        <position position="397"/>
    </location>
</feature>
<dbReference type="RefSeq" id="WP_093521561.1">
    <property type="nucleotide sequence ID" value="NZ_FOIJ01000008.1"/>
</dbReference>